<accession>A0A8X7TGM7</accession>
<organism evidence="2 3">
    <name type="scientific">Brassica carinata</name>
    <name type="common">Ethiopian mustard</name>
    <name type="synonym">Abyssinian cabbage</name>
    <dbReference type="NCBI Taxonomy" id="52824"/>
    <lineage>
        <taxon>Eukaryota</taxon>
        <taxon>Viridiplantae</taxon>
        <taxon>Streptophyta</taxon>
        <taxon>Embryophyta</taxon>
        <taxon>Tracheophyta</taxon>
        <taxon>Spermatophyta</taxon>
        <taxon>Magnoliopsida</taxon>
        <taxon>eudicotyledons</taxon>
        <taxon>Gunneridae</taxon>
        <taxon>Pentapetalae</taxon>
        <taxon>rosids</taxon>
        <taxon>malvids</taxon>
        <taxon>Brassicales</taxon>
        <taxon>Brassicaceae</taxon>
        <taxon>Brassiceae</taxon>
        <taxon>Brassica</taxon>
    </lineage>
</organism>
<dbReference type="Proteomes" id="UP000886595">
    <property type="component" value="Unassembled WGS sequence"/>
</dbReference>
<feature type="compositionally biased region" description="Basic residues" evidence="1">
    <location>
        <begin position="44"/>
        <end position="55"/>
    </location>
</feature>
<evidence type="ECO:0000256" key="1">
    <source>
        <dbReference type="SAM" id="MobiDB-lite"/>
    </source>
</evidence>
<comment type="caution">
    <text evidence="2">The sequence shown here is derived from an EMBL/GenBank/DDBJ whole genome shotgun (WGS) entry which is preliminary data.</text>
</comment>
<name>A0A8X7TGM7_BRACI</name>
<reference evidence="2 3" key="1">
    <citation type="submission" date="2020-02" db="EMBL/GenBank/DDBJ databases">
        <authorList>
            <person name="Ma Q."/>
            <person name="Huang Y."/>
            <person name="Song X."/>
            <person name="Pei D."/>
        </authorList>
    </citation>
    <scope>NUCLEOTIDE SEQUENCE [LARGE SCALE GENOMIC DNA]</scope>
    <source>
        <strain evidence="2">Sxm20200214</strain>
        <tissue evidence="2">Leaf</tissue>
    </source>
</reference>
<feature type="region of interest" description="Disordered" evidence="1">
    <location>
        <begin position="39"/>
        <end position="61"/>
    </location>
</feature>
<dbReference type="EMBL" id="JAAMPC010001341">
    <property type="protein sequence ID" value="KAG2240944.1"/>
    <property type="molecule type" value="Genomic_DNA"/>
</dbReference>
<evidence type="ECO:0000313" key="2">
    <source>
        <dbReference type="EMBL" id="KAG2240944.1"/>
    </source>
</evidence>
<proteinExistence type="predicted"/>
<protein>
    <submittedName>
        <fullName evidence="2">Uncharacterized protein</fullName>
    </submittedName>
</protein>
<gene>
    <name evidence="2" type="ORF">Bca52824_096954</name>
</gene>
<sequence length="61" mass="7085">MGSPSIENQERKLRSHRWKTTSLDLCQSSINMPWYRRSVVSHGRNSRRSSGKPFRRPSASP</sequence>
<keyword evidence="3" id="KW-1185">Reference proteome</keyword>
<dbReference type="AlphaFoldDB" id="A0A8X7TGM7"/>
<evidence type="ECO:0000313" key="3">
    <source>
        <dbReference type="Proteomes" id="UP000886595"/>
    </source>
</evidence>